<dbReference type="FunFam" id="1.20.5.170:FF:000007">
    <property type="entry name" value="hepatic leukemia factor isoform X2"/>
    <property type="match status" value="1"/>
</dbReference>
<feature type="compositionally biased region" description="Low complexity" evidence="8">
    <location>
        <begin position="177"/>
        <end position="191"/>
    </location>
</feature>
<evidence type="ECO:0000256" key="3">
    <source>
        <dbReference type="ARBA" id="ARBA00023015"/>
    </source>
</evidence>
<keyword evidence="6" id="KW-0539">Nucleus</keyword>
<keyword evidence="5" id="KW-0804">Transcription</keyword>
<dbReference type="AlphaFoldDB" id="A0A8P4KIU9"/>
<keyword evidence="7" id="KW-0175">Coiled coil</keyword>
<feature type="region of interest" description="Disordered" evidence="8">
    <location>
        <begin position="137"/>
        <end position="291"/>
    </location>
</feature>
<dbReference type="PANTHER" id="PTHR11988">
    <property type="entry name" value="THYROTROPH EMBRYONIC FACTOR RELATED"/>
    <property type="match status" value="1"/>
</dbReference>
<evidence type="ECO:0000259" key="9">
    <source>
        <dbReference type="PROSITE" id="PS50217"/>
    </source>
</evidence>
<feature type="compositionally biased region" description="Low complexity" evidence="8">
    <location>
        <begin position="145"/>
        <end position="169"/>
    </location>
</feature>
<dbReference type="InterPro" id="IPR046347">
    <property type="entry name" value="bZIP_sf"/>
</dbReference>
<evidence type="ECO:0000313" key="11">
    <source>
        <dbReference type="Proteomes" id="UP000694389"/>
    </source>
</evidence>
<protein>
    <submittedName>
        <fullName evidence="10">D site albumin promoter binding protein a</fullName>
    </submittedName>
</protein>
<evidence type="ECO:0000256" key="7">
    <source>
        <dbReference type="SAM" id="Coils"/>
    </source>
</evidence>
<dbReference type="PANTHER" id="PTHR11988:SF52">
    <property type="entry name" value="D SITE ALBUMIN PROMOTER BINDING PROTEIN A"/>
    <property type="match status" value="1"/>
</dbReference>
<reference evidence="10" key="1">
    <citation type="submission" date="2025-08" db="UniProtKB">
        <authorList>
            <consortium name="Ensembl"/>
        </authorList>
    </citation>
    <scope>IDENTIFICATION</scope>
</reference>
<reference evidence="10" key="2">
    <citation type="submission" date="2025-09" db="UniProtKB">
        <authorList>
            <consortium name="Ensembl"/>
        </authorList>
    </citation>
    <scope>IDENTIFICATION</scope>
</reference>
<dbReference type="GO" id="GO:0000981">
    <property type="term" value="F:DNA-binding transcription factor activity, RNA polymerase II-specific"/>
    <property type="evidence" value="ECO:0007669"/>
    <property type="project" value="TreeGrafter"/>
</dbReference>
<feature type="region of interest" description="Disordered" evidence="8">
    <location>
        <begin position="1"/>
        <end position="43"/>
    </location>
</feature>
<dbReference type="Gene3D" id="1.20.5.170">
    <property type="match status" value="1"/>
</dbReference>
<name>A0A8P4KIU9_DICLA</name>
<evidence type="ECO:0000256" key="6">
    <source>
        <dbReference type="ARBA" id="ARBA00023242"/>
    </source>
</evidence>
<evidence type="ECO:0000256" key="8">
    <source>
        <dbReference type="SAM" id="MobiDB-lite"/>
    </source>
</evidence>
<dbReference type="GO" id="GO:0000978">
    <property type="term" value="F:RNA polymerase II cis-regulatory region sequence-specific DNA binding"/>
    <property type="evidence" value="ECO:0007669"/>
    <property type="project" value="TreeGrafter"/>
</dbReference>
<dbReference type="Proteomes" id="UP000694389">
    <property type="component" value="Unassembled WGS sequence"/>
</dbReference>
<feature type="compositionally biased region" description="Pro residues" evidence="8">
    <location>
        <begin position="239"/>
        <end position="248"/>
    </location>
</feature>
<keyword evidence="11" id="KW-1185">Reference proteome</keyword>
<dbReference type="PROSITE" id="PS50217">
    <property type="entry name" value="BZIP"/>
    <property type="match status" value="1"/>
</dbReference>
<feature type="domain" description="BZIP" evidence="9">
    <location>
        <begin position="311"/>
        <end position="374"/>
    </location>
</feature>
<dbReference type="InterPro" id="IPR004827">
    <property type="entry name" value="bZIP"/>
</dbReference>
<proteinExistence type="inferred from homology"/>
<accession>A0A8P4KIU9</accession>
<gene>
    <name evidence="10" type="primary">dbpa</name>
</gene>
<feature type="compositionally biased region" description="Polar residues" evidence="8">
    <location>
        <begin position="18"/>
        <end position="28"/>
    </location>
</feature>
<evidence type="ECO:0000256" key="5">
    <source>
        <dbReference type="ARBA" id="ARBA00023163"/>
    </source>
</evidence>
<feature type="compositionally biased region" description="Basic and acidic residues" evidence="8">
    <location>
        <begin position="55"/>
        <end position="72"/>
    </location>
</feature>
<sequence>MSRPLAQLLPPDLPAGATSPQFGASNPAGSGPQGGHLTSMTNLKSLLQLPIKADQRGTKDCCEMKDKDKPVDSDEDSVGVNAGGPAGAGGAPASGALRPNSQSAFLGPLLWERTLPCDGGLFQLQYMDLEEFLTENGMGMHSNGPSSTSAQIPSQSSQSAVPNQSSQCPPTSPPPCSSSSSSMSSSSSSSSLLGLETVQPQPPPPPPLPPQQQPPGMMGGPECLHGGQAVPQDPSPTSTCPPGPPGPPAGANGSSDIMVNFDPDPADLALSSVPGQEAFDPRRHRFSDEELKPQPMIKKARKMLVPNEQKDEKYWCRRVKNNEAAKRSRDARRLKENQISVRAAFLERENAALRQEVADMRKELGRCRNIINKYESRHGDLPLSLITTLTRFDSEAANDVMEQLTCVSLQLWEASFCLIYPH</sequence>
<dbReference type="Pfam" id="PF07716">
    <property type="entry name" value="bZIP_2"/>
    <property type="match status" value="1"/>
</dbReference>
<feature type="compositionally biased region" description="Gly residues" evidence="8">
    <location>
        <begin position="81"/>
        <end position="92"/>
    </location>
</feature>
<dbReference type="CDD" id="cd14695">
    <property type="entry name" value="bZIP_HLF"/>
    <property type="match status" value="1"/>
</dbReference>
<dbReference type="SUPFAM" id="SSF57959">
    <property type="entry name" value="Leucine zipper domain"/>
    <property type="match status" value="1"/>
</dbReference>
<comment type="similarity">
    <text evidence="2">Belongs to the bZIP family. PAR subfamily.</text>
</comment>
<keyword evidence="3" id="KW-0805">Transcription regulation</keyword>
<comment type="subcellular location">
    <subcellularLocation>
        <location evidence="1">Nucleus</location>
    </subcellularLocation>
</comment>
<dbReference type="InterPro" id="IPR040223">
    <property type="entry name" value="PAR_bZIP"/>
</dbReference>
<evidence type="ECO:0000313" key="10">
    <source>
        <dbReference type="Ensembl" id="ENSDLAP00005071730.1"/>
    </source>
</evidence>
<dbReference type="SMART" id="SM00338">
    <property type="entry name" value="BRLZ"/>
    <property type="match status" value="1"/>
</dbReference>
<organism evidence="10 11">
    <name type="scientific">Dicentrarchus labrax</name>
    <name type="common">European seabass</name>
    <name type="synonym">Morone labrax</name>
    <dbReference type="NCBI Taxonomy" id="13489"/>
    <lineage>
        <taxon>Eukaryota</taxon>
        <taxon>Metazoa</taxon>
        <taxon>Chordata</taxon>
        <taxon>Craniata</taxon>
        <taxon>Vertebrata</taxon>
        <taxon>Euteleostomi</taxon>
        <taxon>Actinopterygii</taxon>
        <taxon>Neopterygii</taxon>
        <taxon>Teleostei</taxon>
        <taxon>Neoteleostei</taxon>
        <taxon>Acanthomorphata</taxon>
        <taxon>Eupercaria</taxon>
        <taxon>Moronidae</taxon>
        <taxon>Dicentrarchus</taxon>
    </lineage>
</organism>
<feature type="coiled-coil region" evidence="7">
    <location>
        <begin position="336"/>
        <end position="370"/>
    </location>
</feature>
<feature type="compositionally biased region" description="Pro residues" evidence="8">
    <location>
        <begin position="200"/>
        <end position="213"/>
    </location>
</feature>
<evidence type="ECO:0000256" key="4">
    <source>
        <dbReference type="ARBA" id="ARBA00023125"/>
    </source>
</evidence>
<evidence type="ECO:0000256" key="1">
    <source>
        <dbReference type="ARBA" id="ARBA00004123"/>
    </source>
</evidence>
<feature type="compositionally biased region" description="Low complexity" evidence="8">
    <location>
        <begin position="1"/>
        <end position="17"/>
    </location>
</feature>
<feature type="region of interest" description="Disordered" evidence="8">
    <location>
        <begin position="55"/>
        <end position="99"/>
    </location>
</feature>
<dbReference type="GeneTree" id="ENSGT00940000165399"/>
<dbReference type="GO" id="GO:0005634">
    <property type="term" value="C:nucleus"/>
    <property type="evidence" value="ECO:0007669"/>
    <property type="project" value="UniProtKB-SubCell"/>
</dbReference>
<evidence type="ECO:0000256" key="2">
    <source>
        <dbReference type="ARBA" id="ARBA00009208"/>
    </source>
</evidence>
<keyword evidence="4" id="KW-0238">DNA-binding</keyword>
<dbReference type="Ensembl" id="ENSDLAT00005080455.1">
    <property type="protein sequence ID" value="ENSDLAP00005071730.1"/>
    <property type="gene ID" value="ENSDLAG00005034022.1"/>
</dbReference>